<keyword evidence="1" id="KW-0812">Transmembrane</keyword>
<evidence type="ECO:0000313" key="3">
    <source>
        <dbReference type="Proteomes" id="UP000887013"/>
    </source>
</evidence>
<keyword evidence="1" id="KW-0472">Membrane</keyword>
<keyword evidence="1" id="KW-1133">Transmembrane helix</keyword>
<dbReference type="EMBL" id="BMAW01081722">
    <property type="protein sequence ID" value="GFU25899.1"/>
    <property type="molecule type" value="Genomic_DNA"/>
</dbReference>
<gene>
    <name evidence="2" type="primary">NCL1_49061</name>
    <name evidence="2" type="ORF">NPIL_413411</name>
</gene>
<organism evidence="2 3">
    <name type="scientific">Nephila pilipes</name>
    <name type="common">Giant wood spider</name>
    <name type="synonym">Nephila maculata</name>
    <dbReference type="NCBI Taxonomy" id="299642"/>
    <lineage>
        <taxon>Eukaryota</taxon>
        <taxon>Metazoa</taxon>
        <taxon>Ecdysozoa</taxon>
        <taxon>Arthropoda</taxon>
        <taxon>Chelicerata</taxon>
        <taxon>Arachnida</taxon>
        <taxon>Araneae</taxon>
        <taxon>Araneomorphae</taxon>
        <taxon>Entelegynae</taxon>
        <taxon>Araneoidea</taxon>
        <taxon>Nephilidae</taxon>
        <taxon>Nephila</taxon>
    </lineage>
</organism>
<dbReference type="AlphaFoldDB" id="A0A8X6QLW4"/>
<proteinExistence type="predicted"/>
<protein>
    <submittedName>
        <fullName evidence="2">Uncharacterized protein</fullName>
    </submittedName>
</protein>
<feature type="transmembrane region" description="Helical" evidence="1">
    <location>
        <begin position="352"/>
        <end position="370"/>
    </location>
</feature>
<name>A0A8X6QLW4_NEPPI</name>
<sequence length="441" mass="53056">MHLFPVLSLKDLSLLKIAITIYNGDDVKALEQKYKLYYPLPISKRIEINLSDLNDRFYFIFQYGLPLDLREGDFSSITLFRNRFGEVPEDDDIDKYNVWYYNRKLTESSDENWREKNLLKNCLPFNTTKLECLVLKKISSLGLPKTLQEALLSFVCIIWQEIRMWVTNHSSILSCFVETSSFHWTSSGKINYEATAEYLIRNEKIDIKERYALASFYCFKDDAISLWKNGRITSRELFLVRDVFSSLGIWNKWVKQESQFDWDKLTSNERMGSHYHLGVRTFFPELSRAKKINWLKYAIQFENIDTAQFLFCLFHLDDNEKEDIYKEYPCHTILYFLDYPFQSKFLEVADRLFQYLSGNMFFFVLHFLIYKRMIREFNDYNYFYLFVQFWDRSPMHLKQYIQLKNICQVVQLAIHWEDITSFCEKDFVKLCQDIDFAFHSP</sequence>
<reference evidence="2" key="1">
    <citation type="submission" date="2020-08" db="EMBL/GenBank/DDBJ databases">
        <title>Multicomponent nature underlies the extraordinary mechanical properties of spider dragline silk.</title>
        <authorList>
            <person name="Kono N."/>
            <person name="Nakamura H."/>
            <person name="Mori M."/>
            <person name="Yoshida Y."/>
            <person name="Ohtoshi R."/>
            <person name="Malay A.D."/>
            <person name="Moran D.A.P."/>
            <person name="Tomita M."/>
            <person name="Numata K."/>
            <person name="Arakawa K."/>
        </authorList>
    </citation>
    <scope>NUCLEOTIDE SEQUENCE</scope>
</reference>
<dbReference type="Proteomes" id="UP000887013">
    <property type="component" value="Unassembled WGS sequence"/>
</dbReference>
<accession>A0A8X6QLW4</accession>
<keyword evidence="3" id="KW-1185">Reference proteome</keyword>
<evidence type="ECO:0000256" key="1">
    <source>
        <dbReference type="SAM" id="Phobius"/>
    </source>
</evidence>
<comment type="caution">
    <text evidence="2">The sequence shown here is derived from an EMBL/GenBank/DDBJ whole genome shotgun (WGS) entry which is preliminary data.</text>
</comment>
<evidence type="ECO:0000313" key="2">
    <source>
        <dbReference type="EMBL" id="GFU25899.1"/>
    </source>
</evidence>